<dbReference type="EMBL" id="MFBT01000005">
    <property type="protein sequence ID" value="OGE00107.1"/>
    <property type="molecule type" value="Genomic_DNA"/>
</dbReference>
<dbReference type="Proteomes" id="UP000177039">
    <property type="component" value="Unassembled WGS sequence"/>
</dbReference>
<evidence type="ECO:0000313" key="1">
    <source>
        <dbReference type="EMBL" id="OGE00107.1"/>
    </source>
</evidence>
<accession>A0A1F5H7G0</accession>
<gene>
    <name evidence="1" type="ORF">A3B54_01760</name>
</gene>
<dbReference type="AlphaFoldDB" id="A0A1F5H7G0"/>
<sequence>MSSVGAKIRWCDGKILHPSIYWKSPSKRRLPRLLIEDRALEVGVLIYVEEPWIVFRETNQKAEDIDSLGAIELEVYQGKFNLLPEKFKRQDTYQWMAKKNNALLLWGMKDHYFVKAAGRES</sequence>
<evidence type="ECO:0000313" key="2">
    <source>
        <dbReference type="Proteomes" id="UP000177039"/>
    </source>
</evidence>
<name>A0A1F5H7G0_9BACT</name>
<protein>
    <submittedName>
        <fullName evidence="1">Uncharacterized protein</fullName>
    </submittedName>
</protein>
<organism evidence="1 2">
    <name type="scientific">Candidatus Curtissbacteria bacterium RIFCSPLOWO2_01_FULL_42_50</name>
    <dbReference type="NCBI Taxonomy" id="1797730"/>
    <lineage>
        <taxon>Bacteria</taxon>
        <taxon>Candidatus Curtissiibacteriota</taxon>
    </lineage>
</organism>
<proteinExistence type="predicted"/>
<reference evidence="1 2" key="1">
    <citation type="journal article" date="2016" name="Nat. Commun.">
        <title>Thousands of microbial genomes shed light on interconnected biogeochemical processes in an aquifer system.</title>
        <authorList>
            <person name="Anantharaman K."/>
            <person name="Brown C.T."/>
            <person name="Hug L.A."/>
            <person name="Sharon I."/>
            <person name="Castelle C.J."/>
            <person name="Probst A.J."/>
            <person name="Thomas B.C."/>
            <person name="Singh A."/>
            <person name="Wilkins M.J."/>
            <person name="Karaoz U."/>
            <person name="Brodie E.L."/>
            <person name="Williams K.H."/>
            <person name="Hubbard S.S."/>
            <person name="Banfield J.F."/>
        </authorList>
    </citation>
    <scope>NUCLEOTIDE SEQUENCE [LARGE SCALE GENOMIC DNA]</scope>
</reference>
<comment type="caution">
    <text evidence="1">The sequence shown here is derived from an EMBL/GenBank/DDBJ whole genome shotgun (WGS) entry which is preliminary data.</text>
</comment>